<dbReference type="InterPro" id="IPR043472">
    <property type="entry name" value="Macro_dom-like"/>
</dbReference>
<comment type="caution">
    <text evidence="1">The sequence shown here is derived from an EMBL/GenBank/DDBJ whole genome shotgun (WGS) entry which is preliminary data.</text>
</comment>
<evidence type="ECO:0000313" key="2">
    <source>
        <dbReference type="Proteomes" id="UP000567885"/>
    </source>
</evidence>
<dbReference type="EMBL" id="JAAGWQ010000020">
    <property type="protein sequence ID" value="KAF5678132.1"/>
    <property type="molecule type" value="Genomic_DNA"/>
</dbReference>
<dbReference type="Proteomes" id="UP000567885">
    <property type="component" value="Unassembled WGS sequence"/>
</dbReference>
<dbReference type="OrthoDB" id="2440523at2759"/>
<dbReference type="PANTHER" id="PTHR35596:SF2">
    <property type="entry name" value="MICROBIAL-TYPE PARG CATALYTIC DOMAIN-CONTAINING PROTEIN"/>
    <property type="match status" value="1"/>
</dbReference>
<sequence length="160" mass="18460">MQPFTRGKVWKWAAFMCEFLSYALPMRKDEEVIGKLVVWDMKSSFADKQSFSHIENAIATLAGAQQLPNLISRLEGLFELPVVSVPPTKWPTLKDQGLKYSFAEERQLTSDKLQGALRVCVHHGYDRVVIRNFSLGNSYRNPPREMAELWWDILLFDPDL</sequence>
<gene>
    <name evidence="1" type="ORF">FHETE_1362</name>
</gene>
<dbReference type="Gene3D" id="3.40.220.10">
    <property type="entry name" value="Leucine Aminopeptidase, subunit E, domain 1"/>
    <property type="match status" value="1"/>
</dbReference>
<keyword evidence="2" id="KW-1185">Reference proteome</keyword>
<proteinExistence type="predicted"/>
<evidence type="ECO:0000313" key="1">
    <source>
        <dbReference type="EMBL" id="KAF5678132.1"/>
    </source>
</evidence>
<reference evidence="1 2" key="1">
    <citation type="submission" date="2020-05" db="EMBL/GenBank/DDBJ databases">
        <title>Identification and distribution of gene clusters putatively required for synthesis of sphingolipid metabolism inhibitors in phylogenetically diverse species of the filamentous fungus Fusarium.</title>
        <authorList>
            <person name="Kim H.-S."/>
            <person name="Busman M."/>
            <person name="Brown D.W."/>
            <person name="Divon H."/>
            <person name="Uhlig S."/>
            <person name="Proctor R.H."/>
        </authorList>
    </citation>
    <scope>NUCLEOTIDE SEQUENCE [LARGE SCALE GENOMIC DNA]</scope>
    <source>
        <strain evidence="1 2">NRRL 20693</strain>
    </source>
</reference>
<organism evidence="1 2">
    <name type="scientific">Fusarium heterosporum</name>
    <dbReference type="NCBI Taxonomy" id="42747"/>
    <lineage>
        <taxon>Eukaryota</taxon>
        <taxon>Fungi</taxon>
        <taxon>Dikarya</taxon>
        <taxon>Ascomycota</taxon>
        <taxon>Pezizomycotina</taxon>
        <taxon>Sordariomycetes</taxon>
        <taxon>Hypocreomycetidae</taxon>
        <taxon>Hypocreales</taxon>
        <taxon>Nectriaceae</taxon>
        <taxon>Fusarium</taxon>
        <taxon>Fusarium heterosporum species complex</taxon>
    </lineage>
</organism>
<dbReference type="PANTHER" id="PTHR35596">
    <property type="entry name" value="DUF2263 DOMAIN-CONTAINING PROTEIN"/>
    <property type="match status" value="1"/>
</dbReference>
<protein>
    <submittedName>
        <fullName evidence="1">Mitochondrial chaperone</fullName>
    </submittedName>
</protein>
<name>A0A8H5TYU7_FUSHE</name>
<accession>A0A8H5TYU7</accession>
<dbReference type="AlphaFoldDB" id="A0A8H5TYU7"/>